<evidence type="ECO:0000256" key="1">
    <source>
        <dbReference type="SAM" id="MobiDB-lite"/>
    </source>
</evidence>
<protein>
    <submittedName>
        <fullName evidence="2">Uncharacterized protein</fullName>
    </submittedName>
</protein>
<dbReference type="EMBL" id="CP041636">
    <property type="protein sequence ID" value="QDO99087.1"/>
    <property type="molecule type" value="Genomic_DNA"/>
</dbReference>
<evidence type="ECO:0000313" key="2">
    <source>
        <dbReference type="EMBL" id="QDO99087.1"/>
    </source>
</evidence>
<organism evidence="2 3">
    <name type="scientific">Ferrovibrio terrae</name>
    <dbReference type="NCBI Taxonomy" id="2594003"/>
    <lineage>
        <taxon>Bacteria</taxon>
        <taxon>Pseudomonadati</taxon>
        <taxon>Pseudomonadota</taxon>
        <taxon>Alphaproteobacteria</taxon>
        <taxon>Rhodospirillales</taxon>
        <taxon>Rhodospirillaceae</taxon>
        <taxon>Ferrovibrio</taxon>
    </lineage>
</organism>
<evidence type="ECO:0000313" key="3">
    <source>
        <dbReference type="Proteomes" id="UP000317496"/>
    </source>
</evidence>
<accession>A0A516H5Q4</accession>
<feature type="region of interest" description="Disordered" evidence="1">
    <location>
        <begin position="101"/>
        <end position="130"/>
    </location>
</feature>
<name>A0A516H5Q4_9PROT</name>
<gene>
    <name evidence="2" type="ORF">FNB15_18230</name>
</gene>
<feature type="compositionally biased region" description="Basic and acidic residues" evidence="1">
    <location>
        <begin position="118"/>
        <end position="130"/>
    </location>
</feature>
<dbReference type="Proteomes" id="UP000317496">
    <property type="component" value="Chromosome"/>
</dbReference>
<sequence length="130" mass="14428">MKRSDIGTFIKGIMPSIVDLIADSIAPLYKRIAAIEEEELQADYDGERRLTLRFTRGPNVKVVYLKLPIPIDKGLYRPGERYERGDTVSLGGSLWICQVDSSSQQPGTGPDFRLAVKKGKDGRDYGRPGA</sequence>
<dbReference type="OrthoDB" id="7869742at2"/>
<dbReference type="RefSeq" id="WP_144258083.1">
    <property type="nucleotide sequence ID" value="NZ_CP041636.1"/>
</dbReference>
<proteinExistence type="predicted"/>
<reference evidence="2 3" key="1">
    <citation type="submission" date="2019-07" db="EMBL/GenBank/DDBJ databases">
        <title>Genome sequencing for Ferrovibrio sp. K5.</title>
        <authorList>
            <person name="Park S.-J."/>
        </authorList>
    </citation>
    <scope>NUCLEOTIDE SEQUENCE [LARGE SCALE GENOMIC DNA]</scope>
    <source>
        <strain evidence="2 3">K5</strain>
    </source>
</reference>
<keyword evidence="3" id="KW-1185">Reference proteome</keyword>
<dbReference type="AlphaFoldDB" id="A0A516H5Q4"/>
<dbReference type="KEGG" id="fer:FNB15_18230"/>